<dbReference type="Pfam" id="PF00413">
    <property type="entry name" value="Peptidase_M10"/>
    <property type="match status" value="1"/>
</dbReference>
<evidence type="ECO:0000256" key="5">
    <source>
        <dbReference type="SAM" id="SignalP"/>
    </source>
</evidence>
<feature type="signal peptide" evidence="5">
    <location>
        <begin position="1"/>
        <end position="18"/>
    </location>
</feature>
<sequence length="255" mass="26774">MKKFFLFSLIFLTHSTMGFTLVSNPATKFSTTEITVNVSNDSCAGAGITNTVLLDLVEEAAEEYWSRVTTSSLVINKGSEVAVSINGETSIGAAALLTTANTIIVGCSTNVTLFPSPADDNTLGVGGIASFSDGSVRGAFLVNANGNFINQGQAEKLATIAHELGHSLGLGHSSDPVALMYFSIGSKVQERLTMDDKDGLTYLYPNEDALPASCGTIAIDNDKGGGGGFLMLSLIFLITLMGTKKLKTQQLELET</sequence>
<evidence type="ECO:0000256" key="3">
    <source>
        <dbReference type="ARBA" id="ARBA00022801"/>
    </source>
</evidence>
<evidence type="ECO:0000256" key="4">
    <source>
        <dbReference type="ARBA" id="ARBA00022833"/>
    </source>
</evidence>
<dbReference type="InterPro" id="IPR021190">
    <property type="entry name" value="Pept_M10A"/>
</dbReference>
<dbReference type="GO" id="GO:0031012">
    <property type="term" value="C:extracellular matrix"/>
    <property type="evidence" value="ECO:0007669"/>
    <property type="project" value="InterPro"/>
</dbReference>
<evidence type="ECO:0000259" key="6">
    <source>
        <dbReference type="SMART" id="SM00235"/>
    </source>
</evidence>
<dbReference type="SUPFAM" id="SSF55486">
    <property type="entry name" value="Metalloproteases ('zincins'), catalytic domain"/>
    <property type="match status" value="1"/>
</dbReference>
<dbReference type="SMART" id="SM00235">
    <property type="entry name" value="ZnMc"/>
    <property type="match status" value="1"/>
</dbReference>
<keyword evidence="4" id="KW-0862">Zinc</keyword>
<accession>A0A1Y5FHB6</accession>
<proteinExistence type="predicted"/>
<dbReference type="Proteomes" id="UP000196531">
    <property type="component" value="Unassembled WGS sequence"/>
</dbReference>
<evidence type="ECO:0000313" key="7">
    <source>
        <dbReference type="EMBL" id="OUR99574.1"/>
    </source>
</evidence>
<keyword evidence="3" id="KW-0378">Hydrolase</keyword>
<dbReference type="InterPro" id="IPR001818">
    <property type="entry name" value="Pept_M10_metallopeptidase"/>
</dbReference>
<dbReference type="InterPro" id="IPR024079">
    <property type="entry name" value="MetalloPept_cat_dom_sf"/>
</dbReference>
<evidence type="ECO:0000256" key="2">
    <source>
        <dbReference type="ARBA" id="ARBA00022723"/>
    </source>
</evidence>
<keyword evidence="2" id="KW-0479">Metal-binding</keyword>
<dbReference type="EMBL" id="MAAO01000002">
    <property type="protein sequence ID" value="OUR99574.1"/>
    <property type="molecule type" value="Genomic_DNA"/>
</dbReference>
<evidence type="ECO:0000313" key="8">
    <source>
        <dbReference type="Proteomes" id="UP000196531"/>
    </source>
</evidence>
<dbReference type="PRINTS" id="PR00138">
    <property type="entry name" value="MATRIXIN"/>
</dbReference>
<name>A0A1Y5FHB6_9BACT</name>
<gene>
    <name evidence="7" type="ORF">A9Q84_00710</name>
</gene>
<feature type="domain" description="Peptidase metallopeptidase" evidence="6">
    <location>
        <begin position="25"/>
        <end position="206"/>
    </location>
</feature>
<feature type="chain" id="PRO_5012215563" description="Peptidase metallopeptidase domain-containing protein" evidence="5">
    <location>
        <begin position="19"/>
        <end position="255"/>
    </location>
</feature>
<comment type="caution">
    <text evidence="7">The sequence shown here is derived from an EMBL/GenBank/DDBJ whole genome shotgun (WGS) entry which is preliminary data.</text>
</comment>
<dbReference type="GO" id="GO:0004222">
    <property type="term" value="F:metalloendopeptidase activity"/>
    <property type="evidence" value="ECO:0007669"/>
    <property type="project" value="InterPro"/>
</dbReference>
<keyword evidence="5" id="KW-0732">Signal</keyword>
<protein>
    <recommendedName>
        <fullName evidence="6">Peptidase metallopeptidase domain-containing protein</fullName>
    </recommendedName>
</protein>
<dbReference type="InterPro" id="IPR006026">
    <property type="entry name" value="Peptidase_Metallo"/>
</dbReference>
<dbReference type="GO" id="GO:0008270">
    <property type="term" value="F:zinc ion binding"/>
    <property type="evidence" value="ECO:0007669"/>
    <property type="project" value="InterPro"/>
</dbReference>
<evidence type="ECO:0000256" key="1">
    <source>
        <dbReference type="ARBA" id="ARBA00022670"/>
    </source>
</evidence>
<dbReference type="Gene3D" id="3.40.390.10">
    <property type="entry name" value="Collagenase (Catalytic Domain)"/>
    <property type="match status" value="1"/>
</dbReference>
<dbReference type="AlphaFoldDB" id="A0A1Y5FHB6"/>
<dbReference type="GO" id="GO:0006508">
    <property type="term" value="P:proteolysis"/>
    <property type="evidence" value="ECO:0007669"/>
    <property type="project" value="UniProtKB-KW"/>
</dbReference>
<organism evidence="7 8">
    <name type="scientific">Halobacteriovorax marinus</name>
    <dbReference type="NCBI Taxonomy" id="97084"/>
    <lineage>
        <taxon>Bacteria</taxon>
        <taxon>Pseudomonadati</taxon>
        <taxon>Bdellovibrionota</taxon>
        <taxon>Bacteriovoracia</taxon>
        <taxon>Bacteriovoracales</taxon>
        <taxon>Halobacteriovoraceae</taxon>
        <taxon>Halobacteriovorax</taxon>
    </lineage>
</organism>
<keyword evidence="1" id="KW-0645">Protease</keyword>
<reference evidence="8" key="1">
    <citation type="journal article" date="2017" name="Proc. Natl. Acad. Sci. U.S.A.">
        <title>Simulation of Deepwater Horizon oil plume reveals substrate specialization within a complex community of hydrocarbon-degraders.</title>
        <authorList>
            <person name="Hu P."/>
            <person name="Dubinsky E.A."/>
            <person name="Probst A.J."/>
            <person name="Wang J."/>
            <person name="Sieber C.M.K."/>
            <person name="Tom L.M."/>
            <person name="Gardinali P."/>
            <person name="Banfield J.F."/>
            <person name="Atlas R.M."/>
            <person name="Andersen G.L."/>
        </authorList>
    </citation>
    <scope>NUCLEOTIDE SEQUENCE [LARGE SCALE GENOMIC DNA]</scope>
</reference>